<keyword evidence="2" id="KW-0732">Signal</keyword>
<dbReference type="RefSeq" id="WP_149544392.1">
    <property type="nucleotide sequence ID" value="NZ_VTPS01000002.1"/>
</dbReference>
<dbReference type="AlphaFoldDB" id="A0A5D8QFC1"/>
<feature type="signal peptide" evidence="2">
    <location>
        <begin position="1"/>
        <end position="23"/>
    </location>
</feature>
<dbReference type="EMBL" id="VTPS01000002">
    <property type="protein sequence ID" value="TZE83201.1"/>
    <property type="molecule type" value="Genomic_DNA"/>
</dbReference>
<feature type="domain" description="SLH" evidence="3">
    <location>
        <begin position="41"/>
        <end position="104"/>
    </location>
</feature>
<protein>
    <submittedName>
        <fullName evidence="4">S-layer homology domain-containing protein</fullName>
    </submittedName>
</protein>
<evidence type="ECO:0000313" key="5">
    <source>
        <dbReference type="Proteomes" id="UP000322976"/>
    </source>
</evidence>
<evidence type="ECO:0000313" key="4">
    <source>
        <dbReference type="EMBL" id="TZE83201.1"/>
    </source>
</evidence>
<proteinExistence type="predicted"/>
<gene>
    <name evidence="4" type="ORF">FWJ32_02480</name>
</gene>
<reference evidence="4 5" key="1">
    <citation type="submission" date="2019-08" db="EMBL/GenBank/DDBJ databases">
        <title>Calorimonas adulescens gen. nov., sp. nov., an anaerobic thermophilic bacterium from Sakhalin hot spring.</title>
        <authorList>
            <person name="Khomyakova M.A."/>
            <person name="Merkel A.Y."/>
            <person name="Novikov A."/>
            <person name="Bonch-Osmolovskaya E.A."/>
            <person name="Slobodkin A.I."/>
        </authorList>
    </citation>
    <scope>NUCLEOTIDE SEQUENCE [LARGE SCALE GENOMIC DNA]</scope>
    <source>
        <strain evidence="4 5">A05MB</strain>
    </source>
</reference>
<keyword evidence="5" id="KW-1185">Reference proteome</keyword>
<evidence type="ECO:0000256" key="1">
    <source>
        <dbReference type="ARBA" id="ARBA00022737"/>
    </source>
</evidence>
<keyword evidence="1" id="KW-0677">Repeat</keyword>
<feature type="domain" description="SLH" evidence="3">
    <location>
        <begin position="175"/>
        <end position="238"/>
    </location>
</feature>
<sequence length="802" mass="89606">MRRLGVFLLAAILFFSPIKSALAASTTGAVYYGFEGYKLLLNSVKFNDKIPAWSYRDAVRVTALSLLKGVGDGKFHPEEKISREEAIAIALRLAGKEADAQKMLDQKTAEYYTNMIDSSEWAVGYLFTAANEGYIIPGDIYTEEWKSKASREEFAAYIGRALGYTPAYGMDQQLAYSFDDSSLFNRDYIPFIEPVLKDGIMVGNSRGTFNPKGMITRGQVAVILGRILDKYPEKFGITKMKATVTGIIHNSTDYIMRADDGSSFTISTDDRRGIVVLNNSSVTDGLKISQNVDIYMKGNTPYLIEVLGNEKVSKSIQNGEVISADKGTVNIRSDAGERSYRITPYTNITLDGKRVSEDELMPGQYVSFTEEYGDIVELAINGEVENPGYSEPGRFYYSGSVVEIDSGHILIRDDSGNTNSLPIPSYVSVNVKPGDLVKAYLNNDGTVSSIEKVEDNMEYAYLYRGRLSSVVGNKLQLDDAQRFDNFRWSDTPSLRLAVSREGQIYDDNMPGSDVQSYIGDYVYVITRMEYGEEMAYRIVVENGHMKEYVDDIDSVDKVAGRFTLPDTDVYIGDGSVILKDGKMVTIDSLERDQTVLTLLDRMGSSNVAPLVMVLDSQPAVRIVWGRIDHINSTTFEADKMYELNGNDWKRVSDLGELYISDDTYIIDRLGDATVISPEEFLNDRYERHPVYENEYFYAAMDGDEVIGMVIFGNDNSDDIRFVTARFDSMSKNSLANLTDMLEYSSFTDKWAPGPSKGYVWTQDALVIKNGRISSMDDIKNGTQLYILLDDSLNGLLIVCGEE</sequence>
<organism evidence="4 5">
    <name type="scientific">Calorimonas adulescens</name>
    <dbReference type="NCBI Taxonomy" id="2606906"/>
    <lineage>
        <taxon>Bacteria</taxon>
        <taxon>Bacillati</taxon>
        <taxon>Bacillota</taxon>
        <taxon>Clostridia</taxon>
        <taxon>Thermoanaerobacterales</taxon>
        <taxon>Thermoanaerobacteraceae</taxon>
        <taxon>Calorimonas</taxon>
    </lineage>
</organism>
<dbReference type="PROSITE" id="PS51272">
    <property type="entry name" value="SLH"/>
    <property type="match status" value="2"/>
</dbReference>
<evidence type="ECO:0000259" key="3">
    <source>
        <dbReference type="PROSITE" id="PS51272"/>
    </source>
</evidence>
<dbReference type="Pfam" id="PF00395">
    <property type="entry name" value="SLH"/>
    <property type="match status" value="2"/>
</dbReference>
<dbReference type="Proteomes" id="UP000322976">
    <property type="component" value="Unassembled WGS sequence"/>
</dbReference>
<name>A0A5D8QFC1_9THEO</name>
<dbReference type="InterPro" id="IPR001119">
    <property type="entry name" value="SLH_dom"/>
</dbReference>
<accession>A0A5D8QFC1</accession>
<feature type="chain" id="PRO_5022991662" evidence="2">
    <location>
        <begin position="24"/>
        <end position="802"/>
    </location>
</feature>
<comment type="caution">
    <text evidence="4">The sequence shown here is derived from an EMBL/GenBank/DDBJ whole genome shotgun (WGS) entry which is preliminary data.</text>
</comment>
<evidence type="ECO:0000256" key="2">
    <source>
        <dbReference type="SAM" id="SignalP"/>
    </source>
</evidence>